<feature type="domain" description="Phorbol-ester/DAG-type" evidence="4">
    <location>
        <begin position="126"/>
        <end position="175"/>
    </location>
</feature>
<comment type="caution">
    <text evidence="5">The sequence shown here is derived from an EMBL/GenBank/DDBJ whole genome shotgun (WGS) entry which is preliminary data.</text>
</comment>
<dbReference type="GO" id="GO:0046872">
    <property type="term" value="F:metal ion binding"/>
    <property type="evidence" value="ECO:0007669"/>
    <property type="project" value="UniProtKB-KW"/>
</dbReference>
<accession>A0ABD3SN97</accession>
<dbReference type="InterPro" id="IPR002219">
    <property type="entry name" value="PKC_DAG/PE"/>
</dbReference>
<keyword evidence="2" id="KW-0677">Repeat</keyword>
<dbReference type="SUPFAM" id="SSF57889">
    <property type="entry name" value="Cysteine-rich domain"/>
    <property type="match status" value="2"/>
</dbReference>
<dbReference type="PROSITE" id="PS00479">
    <property type="entry name" value="ZF_DAG_PE_1"/>
    <property type="match status" value="1"/>
</dbReference>
<dbReference type="AlphaFoldDB" id="A0ABD3SN97"/>
<evidence type="ECO:0000313" key="6">
    <source>
        <dbReference type="Proteomes" id="UP001634393"/>
    </source>
</evidence>
<evidence type="ECO:0000256" key="2">
    <source>
        <dbReference type="ARBA" id="ARBA00022737"/>
    </source>
</evidence>
<evidence type="ECO:0000259" key="4">
    <source>
        <dbReference type="PROSITE" id="PS50081"/>
    </source>
</evidence>
<organism evidence="5 6">
    <name type="scientific">Penstemon smallii</name>
    <dbReference type="NCBI Taxonomy" id="265156"/>
    <lineage>
        <taxon>Eukaryota</taxon>
        <taxon>Viridiplantae</taxon>
        <taxon>Streptophyta</taxon>
        <taxon>Embryophyta</taxon>
        <taxon>Tracheophyta</taxon>
        <taxon>Spermatophyta</taxon>
        <taxon>Magnoliopsida</taxon>
        <taxon>eudicotyledons</taxon>
        <taxon>Gunneridae</taxon>
        <taxon>Pentapetalae</taxon>
        <taxon>asterids</taxon>
        <taxon>lamiids</taxon>
        <taxon>Lamiales</taxon>
        <taxon>Plantaginaceae</taxon>
        <taxon>Cheloneae</taxon>
        <taxon>Penstemon</taxon>
    </lineage>
</organism>
<name>A0ABD3SN97_9LAMI</name>
<proteinExistence type="predicted"/>
<dbReference type="InterPro" id="IPR046349">
    <property type="entry name" value="C1-like_sf"/>
</dbReference>
<keyword evidence="6" id="KW-1185">Reference proteome</keyword>
<dbReference type="InterPro" id="IPR004146">
    <property type="entry name" value="DC1"/>
</dbReference>
<dbReference type="Proteomes" id="UP001634393">
    <property type="component" value="Unassembled WGS sequence"/>
</dbReference>
<evidence type="ECO:0000256" key="3">
    <source>
        <dbReference type="ARBA" id="ARBA00022833"/>
    </source>
</evidence>
<dbReference type="EMBL" id="JBJXBP010000006">
    <property type="protein sequence ID" value="KAL3826034.1"/>
    <property type="molecule type" value="Genomic_DNA"/>
</dbReference>
<evidence type="ECO:0000256" key="1">
    <source>
        <dbReference type="ARBA" id="ARBA00022723"/>
    </source>
</evidence>
<dbReference type="Pfam" id="PF03107">
    <property type="entry name" value="C1_2"/>
    <property type="match status" value="3"/>
</dbReference>
<dbReference type="PANTHER" id="PTHR47841">
    <property type="entry name" value="DIACYLGLYCEROL KINASE THETA-LIKE-RELATED"/>
    <property type="match status" value="1"/>
</dbReference>
<evidence type="ECO:0000313" key="5">
    <source>
        <dbReference type="EMBL" id="KAL3826034.1"/>
    </source>
</evidence>
<reference evidence="5 6" key="1">
    <citation type="submission" date="2024-12" db="EMBL/GenBank/DDBJ databases">
        <title>The unique morphological basis and parallel evolutionary history of personate flowers in Penstemon.</title>
        <authorList>
            <person name="Depatie T.H."/>
            <person name="Wessinger C.A."/>
        </authorList>
    </citation>
    <scope>NUCLEOTIDE SEQUENCE [LARGE SCALE GENOMIC DNA]</scope>
    <source>
        <strain evidence="5">WTNN_2</strain>
        <tissue evidence="5">Leaf</tissue>
    </source>
</reference>
<keyword evidence="3" id="KW-0862">Zinc</keyword>
<sequence>MAPLPKKSIQHFIHPDHQLKPIETENEYLCDGCKTLGTGKRYRCCNGCDFDLHEYCATSPRTLSSFMHPNHTLTLVMRKPQTARQVDRVCNMCSDRVEGLFYRCKECEFDVHPLCTQLPEKLQHALHKTHPLTLKSSSPGICGVCRGSCSGWRYRCGICNFDIHLECVLVPTVACPKTGQTNQRGIPVFDQGIPYQPPPQFAGGYYGHGFSPYGPGYPYGPGFNNMYYNPYMYSNNIMPPQNGVAGGSNGNGSGGQRVKSMFSLVGQLGYGVFSNMVFGMDFSSLF</sequence>
<dbReference type="PROSITE" id="PS50081">
    <property type="entry name" value="ZF_DAG_PE_2"/>
    <property type="match status" value="1"/>
</dbReference>
<protein>
    <recommendedName>
        <fullName evidence="4">Phorbol-ester/DAG-type domain-containing protein</fullName>
    </recommendedName>
</protein>
<dbReference type="Gene3D" id="3.30.60.20">
    <property type="match status" value="1"/>
</dbReference>
<gene>
    <name evidence="5" type="ORF">ACJIZ3_022063</name>
</gene>
<dbReference type="PANTHER" id="PTHR47841:SF7">
    <property type="entry name" value="CYSTEINE_HISTIDINE-RICH C1 DOMAIN PROTEIN"/>
    <property type="match status" value="1"/>
</dbReference>
<keyword evidence="1" id="KW-0479">Metal-binding</keyword>